<evidence type="ECO:0000313" key="3">
    <source>
        <dbReference type="Proteomes" id="UP000628984"/>
    </source>
</evidence>
<proteinExistence type="predicted"/>
<gene>
    <name evidence="2" type="ORF">GCM10011452_02520</name>
</gene>
<comment type="caution">
    <text evidence="2">The sequence shown here is derived from an EMBL/GenBank/DDBJ whole genome shotgun (WGS) entry which is preliminary data.</text>
</comment>
<reference evidence="2" key="2">
    <citation type="submission" date="2020-09" db="EMBL/GenBank/DDBJ databases">
        <authorList>
            <person name="Sun Q."/>
            <person name="Kim S."/>
        </authorList>
    </citation>
    <scope>NUCLEOTIDE SEQUENCE</scope>
    <source>
        <strain evidence="2">KCTC 23714</strain>
    </source>
</reference>
<feature type="signal peptide" evidence="1">
    <location>
        <begin position="1"/>
        <end position="20"/>
    </location>
</feature>
<evidence type="ECO:0000256" key="1">
    <source>
        <dbReference type="SAM" id="SignalP"/>
    </source>
</evidence>
<organism evidence="2 3">
    <name type="scientific">Gemmobacter lanyuensis</name>
    <dbReference type="NCBI Taxonomy" id="1054497"/>
    <lineage>
        <taxon>Bacteria</taxon>
        <taxon>Pseudomonadati</taxon>
        <taxon>Pseudomonadota</taxon>
        <taxon>Alphaproteobacteria</taxon>
        <taxon>Rhodobacterales</taxon>
        <taxon>Paracoccaceae</taxon>
        <taxon>Gemmobacter</taxon>
    </lineage>
</organism>
<dbReference type="RefSeq" id="WP_189631990.1">
    <property type="nucleotide sequence ID" value="NZ_BMYQ01000001.1"/>
</dbReference>
<dbReference type="AlphaFoldDB" id="A0A918IL78"/>
<feature type="chain" id="PRO_5036987806" description="PepSY domain-containing protein" evidence="1">
    <location>
        <begin position="21"/>
        <end position="90"/>
    </location>
</feature>
<name>A0A918IL78_9RHOB</name>
<dbReference type="EMBL" id="BMYQ01000001">
    <property type="protein sequence ID" value="GGW21555.1"/>
    <property type="molecule type" value="Genomic_DNA"/>
</dbReference>
<reference evidence="2" key="1">
    <citation type="journal article" date="2014" name="Int. J. Syst. Evol. Microbiol.">
        <title>Complete genome sequence of Corynebacterium casei LMG S-19264T (=DSM 44701T), isolated from a smear-ripened cheese.</title>
        <authorList>
            <consortium name="US DOE Joint Genome Institute (JGI-PGF)"/>
            <person name="Walter F."/>
            <person name="Albersmeier A."/>
            <person name="Kalinowski J."/>
            <person name="Ruckert C."/>
        </authorList>
    </citation>
    <scope>NUCLEOTIDE SEQUENCE</scope>
    <source>
        <strain evidence="2">KCTC 23714</strain>
    </source>
</reference>
<keyword evidence="1" id="KW-0732">Signal</keyword>
<accession>A0A918IL78</accession>
<evidence type="ECO:0000313" key="2">
    <source>
        <dbReference type="EMBL" id="GGW21555.1"/>
    </source>
</evidence>
<keyword evidence="3" id="KW-1185">Reference proteome</keyword>
<sequence>MLRVILTAAALTALPFGAVAETPKAALHRMVKMLGQKYVCKVEKRGANAGWLAHMGYRLSFFKETGKVTVRATPYGYSNNFEARGSCQSF</sequence>
<protein>
    <recommendedName>
        <fullName evidence="4">PepSY domain-containing protein</fullName>
    </recommendedName>
</protein>
<dbReference type="Proteomes" id="UP000628984">
    <property type="component" value="Unassembled WGS sequence"/>
</dbReference>
<evidence type="ECO:0008006" key="4">
    <source>
        <dbReference type="Google" id="ProtNLM"/>
    </source>
</evidence>